<feature type="domain" description="Phosphodiester glycosidase" evidence="2">
    <location>
        <begin position="255"/>
        <end position="415"/>
    </location>
</feature>
<accession>L7UDB1</accession>
<dbReference type="Proteomes" id="UP000011131">
    <property type="component" value="Chromosome"/>
</dbReference>
<dbReference type="Pfam" id="PF09992">
    <property type="entry name" value="NAGPA"/>
    <property type="match status" value="1"/>
</dbReference>
<protein>
    <recommendedName>
        <fullName evidence="2">Phosphodiester glycosidase domain-containing protein</fullName>
    </recommendedName>
</protein>
<proteinExistence type="predicted"/>
<evidence type="ECO:0000256" key="1">
    <source>
        <dbReference type="SAM" id="MobiDB-lite"/>
    </source>
</evidence>
<evidence type="ECO:0000259" key="2">
    <source>
        <dbReference type="Pfam" id="PF09992"/>
    </source>
</evidence>
<feature type="region of interest" description="Disordered" evidence="1">
    <location>
        <begin position="1"/>
        <end position="37"/>
    </location>
</feature>
<evidence type="ECO:0000313" key="4">
    <source>
        <dbReference type="Proteomes" id="UP000011131"/>
    </source>
</evidence>
<reference evidence="3 4" key="1">
    <citation type="journal article" date="2013" name="Genome Announc.">
        <title>Complete genome sequence of Myxococcus stipitatus strain DSM 14675, a fruiting myxobacterium.</title>
        <authorList>
            <person name="Huntley S."/>
            <person name="Kneip S."/>
            <person name="Treuner-Lange A."/>
            <person name="Sogaard-Andersen L."/>
        </authorList>
    </citation>
    <scope>NUCLEOTIDE SEQUENCE [LARGE SCALE GENOMIC DNA]</scope>
    <source>
        <strain evidence="4">DSM 14675 / JCM 12634 / Mx s8</strain>
    </source>
</reference>
<sequence>MGNTVDTKKTVYVPPPAPKKTPDAPAPKKAPPKTSVDAFEAALPSKSTPEQAAWKAYDKHIKGGPPKASDYRNGPLFKEARKEYNDTKQRLGDAASKASVDRLRTEVAATPGSDKTFARLDNRGINVKVLDDKSYSALPGATKDGHVGPEGKPIYIPRSQATKENLLRLDEASANAQPLSLPLATETAKDGNKIANNIAGRLNGNPHAPVEFTDPSGIKVVALKNPQPSLVDPSPIESFTAEAQERGKEPGNDTIINMSFFDPGIGPKGHVVQNGKLIAGNDQPDKFFAAWTSAGIKFGEGDPPADAKLAFGGGVPLIIDKKRYGADNKNGLLADKDFEDLDKRPKSTGKTILAHDRDTGVTYAIVQGDSERGKSLSEIRDALDKLGVDDAVLFDGSDSSTLVRDGDIVVDPDGWKNAMMPYGLNLKVS</sequence>
<evidence type="ECO:0000313" key="3">
    <source>
        <dbReference type="EMBL" id="AGC45592.1"/>
    </source>
</evidence>
<feature type="compositionally biased region" description="Pro residues" evidence="1">
    <location>
        <begin position="13"/>
        <end position="29"/>
    </location>
</feature>
<keyword evidence="4" id="KW-1185">Reference proteome</keyword>
<organism evidence="3 4">
    <name type="scientific">Myxococcus stipitatus (strain DSM 14675 / JCM 12634 / Mx s8)</name>
    <dbReference type="NCBI Taxonomy" id="1278073"/>
    <lineage>
        <taxon>Bacteria</taxon>
        <taxon>Pseudomonadati</taxon>
        <taxon>Myxococcota</taxon>
        <taxon>Myxococcia</taxon>
        <taxon>Myxococcales</taxon>
        <taxon>Cystobacterineae</taxon>
        <taxon>Myxococcaceae</taxon>
        <taxon>Myxococcus</taxon>
    </lineage>
</organism>
<dbReference type="OrthoDB" id="4846757at2"/>
<dbReference type="RefSeq" id="WP_015349852.1">
    <property type="nucleotide sequence ID" value="NC_020126.1"/>
</dbReference>
<dbReference type="KEGG" id="msd:MYSTI_04294"/>
<dbReference type="AlphaFoldDB" id="L7UDB1"/>
<gene>
    <name evidence="3" type="ordered locus">MYSTI_04294</name>
</gene>
<dbReference type="EMBL" id="CP004025">
    <property type="protein sequence ID" value="AGC45592.1"/>
    <property type="molecule type" value="Genomic_DNA"/>
</dbReference>
<dbReference type="STRING" id="1278073.MYSTI_04294"/>
<dbReference type="InterPro" id="IPR018711">
    <property type="entry name" value="NAGPA"/>
</dbReference>
<dbReference type="HOGENOM" id="CLU_639079_0_0_7"/>
<name>L7UDB1_MYXSD</name>